<dbReference type="Gene3D" id="1.10.510.10">
    <property type="entry name" value="Transferase(Phosphotransferase) domain 1"/>
    <property type="match status" value="1"/>
</dbReference>
<comment type="caution">
    <text evidence="10">The sequence shown here is derived from an EMBL/GenBank/DDBJ whole genome shotgun (WGS) entry which is preliminary data.</text>
</comment>
<dbReference type="Proteomes" id="UP001589703">
    <property type="component" value="Unassembled WGS sequence"/>
</dbReference>
<dbReference type="RefSeq" id="WP_385858316.1">
    <property type="nucleotide sequence ID" value="NZ_JBHMAR010000005.1"/>
</dbReference>
<dbReference type="InterPro" id="IPR008271">
    <property type="entry name" value="Ser/Thr_kinase_AS"/>
</dbReference>
<dbReference type="Gene3D" id="3.40.1000.10">
    <property type="entry name" value="Mog1/PsbP, alpha/beta/alpha sandwich"/>
    <property type="match status" value="1"/>
</dbReference>
<dbReference type="SUPFAM" id="SSF56112">
    <property type="entry name" value="Protein kinase-like (PK-like)"/>
    <property type="match status" value="1"/>
</dbReference>
<evidence type="ECO:0000256" key="7">
    <source>
        <dbReference type="SAM" id="MobiDB-lite"/>
    </source>
</evidence>
<evidence type="ECO:0000256" key="6">
    <source>
        <dbReference type="ARBA" id="ARBA00022840"/>
    </source>
</evidence>
<dbReference type="SMART" id="SM00220">
    <property type="entry name" value="S_TKc"/>
    <property type="match status" value="1"/>
</dbReference>
<dbReference type="InterPro" id="IPR011009">
    <property type="entry name" value="Kinase-like_dom_sf"/>
</dbReference>
<proteinExistence type="predicted"/>
<feature type="compositionally biased region" description="Low complexity" evidence="7">
    <location>
        <begin position="433"/>
        <end position="455"/>
    </location>
</feature>
<name>A0ABV5VB71_9ACTN</name>
<evidence type="ECO:0000313" key="10">
    <source>
        <dbReference type="EMBL" id="MFB9734952.1"/>
    </source>
</evidence>
<dbReference type="Pfam" id="PF00069">
    <property type="entry name" value="Pkinase"/>
    <property type="match status" value="1"/>
</dbReference>
<evidence type="ECO:0000256" key="2">
    <source>
        <dbReference type="ARBA" id="ARBA00022527"/>
    </source>
</evidence>
<dbReference type="EC" id="2.7.11.1" evidence="1"/>
<feature type="transmembrane region" description="Helical" evidence="8">
    <location>
        <begin position="398"/>
        <end position="419"/>
    </location>
</feature>
<keyword evidence="3 10" id="KW-0808">Transferase</keyword>
<organism evidence="10 11">
    <name type="scientific">Streptomyces thermocoprophilus</name>
    <dbReference type="NCBI Taxonomy" id="78356"/>
    <lineage>
        <taxon>Bacteria</taxon>
        <taxon>Bacillati</taxon>
        <taxon>Actinomycetota</taxon>
        <taxon>Actinomycetes</taxon>
        <taxon>Kitasatosporales</taxon>
        <taxon>Streptomycetaceae</taxon>
        <taxon>Streptomyces</taxon>
    </lineage>
</organism>
<evidence type="ECO:0000256" key="1">
    <source>
        <dbReference type="ARBA" id="ARBA00012513"/>
    </source>
</evidence>
<keyword evidence="8" id="KW-1133">Transmembrane helix</keyword>
<feature type="region of interest" description="Disordered" evidence="7">
    <location>
        <begin position="421"/>
        <end position="469"/>
    </location>
</feature>
<evidence type="ECO:0000313" key="11">
    <source>
        <dbReference type="Proteomes" id="UP001589703"/>
    </source>
</evidence>
<dbReference type="InterPro" id="IPR000719">
    <property type="entry name" value="Prot_kinase_dom"/>
</dbReference>
<dbReference type="PROSITE" id="PS00108">
    <property type="entry name" value="PROTEIN_KINASE_ST"/>
    <property type="match status" value="1"/>
</dbReference>
<feature type="compositionally biased region" description="Polar residues" evidence="7">
    <location>
        <begin position="363"/>
        <end position="377"/>
    </location>
</feature>
<keyword evidence="4" id="KW-0547">Nucleotide-binding</keyword>
<evidence type="ECO:0000256" key="5">
    <source>
        <dbReference type="ARBA" id="ARBA00022777"/>
    </source>
</evidence>
<feature type="compositionally biased region" description="Basic and acidic residues" evidence="7">
    <location>
        <begin position="289"/>
        <end position="303"/>
    </location>
</feature>
<dbReference type="PANTHER" id="PTHR43289">
    <property type="entry name" value="MITOGEN-ACTIVATED PROTEIN KINASE KINASE KINASE 20-RELATED"/>
    <property type="match status" value="1"/>
</dbReference>
<evidence type="ECO:0000256" key="8">
    <source>
        <dbReference type="SAM" id="Phobius"/>
    </source>
</evidence>
<keyword evidence="2" id="KW-0723">Serine/threonine-protein kinase</keyword>
<evidence type="ECO:0000256" key="3">
    <source>
        <dbReference type="ARBA" id="ARBA00022679"/>
    </source>
</evidence>
<dbReference type="PANTHER" id="PTHR43289:SF6">
    <property type="entry name" value="SERINE_THREONINE-PROTEIN KINASE NEKL-3"/>
    <property type="match status" value="1"/>
</dbReference>
<keyword evidence="8" id="KW-0472">Membrane</keyword>
<feature type="region of interest" description="Disordered" evidence="7">
    <location>
        <begin position="271"/>
        <end position="392"/>
    </location>
</feature>
<dbReference type="PROSITE" id="PS50011">
    <property type="entry name" value="PROTEIN_KINASE_DOM"/>
    <property type="match status" value="1"/>
</dbReference>
<evidence type="ECO:0000259" key="9">
    <source>
        <dbReference type="PROSITE" id="PS50011"/>
    </source>
</evidence>
<feature type="compositionally biased region" description="Pro residues" evidence="7">
    <location>
        <begin position="344"/>
        <end position="361"/>
    </location>
</feature>
<keyword evidence="6" id="KW-0067">ATP-binding</keyword>
<dbReference type="CDD" id="cd14014">
    <property type="entry name" value="STKc_PknB_like"/>
    <property type="match status" value="1"/>
</dbReference>
<accession>A0ABV5VB71</accession>
<evidence type="ECO:0000256" key="4">
    <source>
        <dbReference type="ARBA" id="ARBA00022741"/>
    </source>
</evidence>
<sequence length="599" mass="63993">MGRVWRAVDEILDRLVAVKEIRIDGQDAEDERTRRERTLREARATARIDHPNVVRVYDVVDEGERLWIVMELVGGRSLERLTAERALDPREAARIGLGLVAALRQVHARGVLHRDIKPANVLVDTDNDRIVLTDFGIAAIQDTKALTMAGVLVGSPDYMAPERISGRRQGPPSDLWSLGATLCAALAGHSPFSRETTMATLVAVLHDEPRLPDGAGPLRPLLEALLHKEPAARPALDAVEEALRAVAEPAGTDAAERTAGERTVVEGLAAPLPANEGFPATQGPAAGERPGRGEPPPEPRDAPPARTPPDPRLPAGPSASAPPAAPPEPVRHTPHPEPAGQQPLPQPTPQPSPPASRPPHPALTSTVSPHSATTATTRRPELPGPPGASAPRFRRRTALTAAVGVLAAVAVAAVAVTVLPGDDKTPAQGKGGSSVPVSASSPSASSPAPTVAGTSRAPTLPPGAHREAGGFAWVTPEGWRRNVRTGSEVHYTSPDGTQELAAKASLSRGRLIDNWEKSERDAQRGREYRKIRLEETTYRGHPAVVWEYTFVLDGAPWHAHLLGFTTGGRTYQVNTWYRPGAEQRALRIYEDVKDSFTVL</sequence>
<reference evidence="10 11" key="1">
    <citation type="submission" date="2024-09" db="EMBL/GenBank/DDBJ databases">
        <authorList>
            <person name="Sun Q."/>
            <person name="Mori K."/>
        </authorList>
    </citation>
    <scope>NUCLEOTIDE SEQUENCE [LARGE SCALE GENOMIC DNA]</scope>
    <source>
        <strain evidence="10 11">JCM 10918</strain>
    </source>
</reference>
<dbReference type="GO" id="GO:0004674">
    <property type="term" value="F:protein serine/threonine kinase activity"/>
    <property type="evidence" value="ECO:0007669"/>
    <property type="project" value="UniProtKB-EC"/>
</dbReference>
<keyword evidence="8" id="KW-0812">Transmembrane</keyword>
<gene>
    <name evidence="10" type="ORF">ACFFRO_07375</name>
</gene>
<protein>
    <recommendedName>
        <fullName evidence="1">non-specific serine/threonine protein kinase</fullName>
        <ecNumber evidence="1">2.7.11.1</ecNumber>
    </recommendedName>
</protein>
<keyword evidence="5 10" id="KW-0418">Kinase</keyword>
<dbReference type="Gene3D" id="3.30.200.20">
    <property type="entry name" value="Phosphorylase Kinase, domain 1"/>
    <property type="match status" value="1"/>
</dbReference>
<dbReference type="EMBL" id="JBHMAR010000005">
    <property type="protein sequence ID" value="MFB9734952.1"/>
    <property type="molecule type" value="Genomic_DNA"/>
</dbReference>
<keyword evidence="11" id="KW-1185">Reference proteome</keyword>
<feature type="compositionally biased region" description="Pro residues" evidence="7">
    <location>
        <begin position="305"/>
        <end position="314"/>
    </location>
</feature>
<feature type="domain" description="Protein kinase" evidence="9">
    <location>
        <begin position="1"/>
        <end position="243"/>
    </location>
</feature>